<dbReference type="Pfam" id="PF00567">
    <property type="entry name" value="TUDOR"/>
    <property type="match status" value="1"/>
</dbReference>
<dbReference type="PANTHER" id="PTHR22948">
    <property type="entry name" value="TUDOR DOMAIN CONTAINING PROTEIN"/>
    <property type="match status" value="1"/>
</dbReference>
<dbReference type="InterPro" id="IPR035437">
    <property type="entry name" value="SNase_OB-fold_sf"/>
</dbReference>
<dbReference type="PROSITE" id="PS50304">
    <property type="entry name" value="TUDOR"/>
    <property type="match status" value="1"/>
</dbReference>
<dbReference type="SMART" id="SM00333">
    <property type="entry name" value="TUDOR"/>
    <property type="match status" value="1"/>
</dbReference>
<dbReference type="GO" id="GO:0003723">
    <property type="term" value="F:RNA binding"/>
    <property type="evidence" value="ECO:0007669"/>
    <property type="project" value="UniProtKB-UniRule"/>
</dbReference>
<dbReference type="InterPro" id="IPR002999">
    <property type="entry name" value="Tudor"/>
</dbReference>
<dbReference type="Proteomes" id="UP000030746">
    <property type="component" value="Unassembled WGS sequence"/>
</dbReference>
<dbReference type="AlphaFoldDB" id="V4A8S8"/>
<dbReference type="HOGENOM" id="CLU_023629_0_0_1"/>
<feature type="domain" description="Tudor" evidence="4">
    <location>
        <begin position="305"/>
        <end position="363"/>
    </location>
</feature>
<dbReference type="KEGG" id="lgi:LOTGIDRAFT_124728"/>
<sequence length="436" mass="49461">MLEISIAGKVALFIAVPSTVILFYWLLHRNEEDDEETTADTISTSRQTVIEVQVPRSTVGSIIGRQGANIKKLQEESGARVNFKDESSLSRRSDDSRTVIIHGTSASAQQAEIMIRKIIADMPAILTEEIQVPAVALGRIIGRGGENVREISRISKAKIYIERTADDFNKLGTRKVTITASKEQIDLAKALIDEKVQEEEAFRAKKSVMEANREQRVSHRKDRTPDHDTHHTSVVVKDEQWDSKKVTVVPEHKDYMEVYMSAIEHPGHFWIQILSSEAMQLDRMTEEMNRFYATDEAKSSYTMGEVSIGDMVAAPFEHDNAWYRAKVIGIHDDKVDLYFVDFGDSEYTDYIYVVYFRPDFLSLKFQAVECKLANVKPAGICWSEAAIDFFEEITYCAQWKVLIAKTLRYESTPSGMMPCLQLFDTNGEEVSLSSLK</sequence>
<dbReference type="Gene3D" id="3.30.1370.10">
    <property type="entry name" value="K Homology domain, type 1"/>
    <property type="match status" value="2"/>
</dbReference>
<dbReference type="Gene3D" id="2.40.50.90">
    <property type="match status" value="1"/>
</dbReference>
<dbReference type="Gene3D" id="2.30.30.140">
    <property type="match status" value="1"/>
</dbReference>
<dbReference type="GeneID" id="20232397"/>
<evidence type="ECO:0000313" key="6">
    <source>
        <dbReference type="Proteomes" id="UP000030746"/>
    </source>
</evidence>
<gene>
    <name evidence="5" type="ORF">LOTGIDRAFT_124728</name>
</gene>
<dbReference type="CTD" id="20232397"/>
<feature type="region of interest" description="Disordered" evidence="2">
    <location>
        <begin position="207"/>
        <end position="231"/>
    </location>
</feature>
<feature type="transmembrane region" description="Helical" evidence="3">
    <location>
        <begin position="6"/>
        <end position="27"/>
    </location>
</feature>
<keyword evidence="3" id="KW-0472">Membrane</keyword>
<dbReference type="InterPro" id="IPR004088">
    <property type="entry name" value="KH_dom_type_1"/>
</dbReference>
<dbReference type="SUPFAM" id="SSF63748">
    <property type="entry name" value="Tudor/PWWP/MBT"/>
    <property type="match status" value="1"/>
</dbReference>
<evidence type="ECO:0000313" key="5">
    <source>
        <dbReference type="EMBL" id="ESO89711.1"/>
    </source>
</evidence>
<dbReference type="GO" id="GO:0034587">
    <property type="term" value="P:piRNA processing"/>
    <property type="evidence" value="ECO:0007669"/>
    <property type="project" value="TreeGrafter"/>
</dbReference>
<dbReference type="GO" id="GO:0030719">
    <property type="term" value="P:P granule organization"/>
    <property type="evidence" value="ECO:0007669"/>
    <property type="project" value="TreeGrafter"/>
</dbReference>
<evidence type="ECO:0000259" key="4">
    <source>
        <dbReference type="PROSITE" id="PS50304"/>
    </source>
</evidence>
<evidence type="ECO:0000256" key="3">
    <source>
        <dbReference type="SAM" id="Phobius"/>
    </source>
</evidence>
<dbReference type="GO" id="GO:0005739">
    <property type="term" value="C:mitochondrion"/>
    <property type="evidence" value="ECO:0007669"/>
    <property type="project" value="UniProtKB-ARBA"/>
</dbReference>
<keyword evidence="6" id="KW-1185">Reference proteome</keyword>
<dbReference type="Pfam" id="PF00013">
    <property type="entry name" value="KH_1"/>
    <property type="match status" value="2"/>
</dbReference>
<proteinExistence type="predicted"/>
<dbReference type="EMBL" id="KB202544">
    <property type="protein sequence ID" value="ESO89711.1"/>
    <property type="molecule type" value="Genomic_DNA"/>
</dbReference>
<dbReference type="InterPro" id="IPR036612">
    <property type="entry name" value="KH_dom_type_1_sf"/>
</dbReference>
<evidence type="ECO:0000256" key="1">
    <source>
        <dbReference type="PROSITE-ProRule" id="PRU00117"/>
    </source>
</evidence>
<dbReference type="GO" id="GO:0043186">
    <property type="term" value="C:P granule"/>
    <property type="evidence" value="ECO:0007669"/>
    <property type="project" value="TreeGrafter"/>
</dbReference>
<keyword evidence="3" id="KW-0812">Transmembrane</keyword>
<accession>V4A8S8</accession>
<dbReference type="OrthoDB" id="9995375at2759"/>
<dbReference type="InterPro" id="IPR050621">
    <property type="entry name" value="Tudor_domain_containing"/>
</dbReference>
<dbReference type="STRING" id="225164.V4A8S8"/>
<dbReference type="PANTHER" id="PTHR22948:SF29">
    <property type="entry name" value="FI02030P-RELATED"/>
    <property type="match status" value="1"/>
</dbReference>
<keyword evidence="3" id="KW-1133">Transmembrane helix</keyword>
<dbReference type="SUPFAM" id="SSF54791">
    <property type="entry name" value="Eukaryotic type KH-domain (KH-domain type I)"/>
    <property type="match status" value="2"/>
</dbReference>
<organism evidence="5 6">
    <name type="scientific">Lottia gigantea</name>
    <name type="common">Giant owl limpet</name>
    <dbReference type="NCBI Taxonomy" id="225164"/>
    <lineage>
        <taxon>Eukaryota</taxon>
        <taxon>Metazoa</taxon>
        <taxon>Spiralia</taxon>
        <taxon>Lophotrochozoa</taxon>
        <taxon>Mollusca</taxon>
        <taxon>Gastropoda</taxon>
        <taxon>Patellogastropoda</taxon>
        <taxon>Lottioidea</taxon>
        <taxon>Lottiidae</taxon>
        <taxon>Lottia</taxon>
    </lineage>
</organism>
<name>V4A8S8_LOTGI</name>
<evidence type="ECO:0000256" key="2">
    <source>
        <dbReference type="SAM" id="MobiDB-lite"/>
    </source>
</evidence>
<protein>
    <recommendedName>
        <fullName evidence="4">Tudor domain-containing protein</fullName>
    </recommendedName>
</protein>
<keyword evidence="1" id="KW-0694">RNA-binding</keyword>
<dbReference type="PROSITE" id="PS50084">
    <property type="entry name" value="KH_TYPE_1"/>
    <property type="match status" value="2"/>
</dbReference>
<dbReference type="SMART" id="SM00322">
    <property type="entry name" value="KH"/>
    <property type="match status" value="2"/>
</dbReference>
<dbReference type="RefSeq" id="XP_009059505.1">
    <property type="nucleotide sequence ID" value="XM_009061257.1"/>
</dbReference>
<reference evidence="5 6" key="1">
    <citation type="journal article" date="2013" name="Nature">
        <title>Insights into bilaterian evolution from three spiralian genomes.</title>
        <authorList>
            <person name="Simakov O."/>
            <person name="Marletaz F."/>
            <person name="Cho S.J."/>
            <person name="Edsinger-Gonzales E."/>
            <person name="Havlak P."/>
            <person name="Hellsten U."/>
            <person name="Kuo D.H."/>
            <person name="Larsson T."/>
            <person name="Lv J."/>
            <person name="Arendt D."/>
            <person name="Savage R."/>
            <person name="Osoegawa K."/>
            <person name="de Jong P."/>
            <person name="Grimwood J."/>
            <person name="Chapman J.A."/>
            <person name="Shapiro H."/>
            <person name="Aerts A."/>
            <person name="Otillar R.P."/>
            <person name="Terry A.Y."/>
            <person name="Boore J.L."/>
            <person name="Grigoriev I.V."/>
            <person name="Lindberg D.R."/>
            <person name="Seaver E.C."/>
            <person name="Weisblat D.A."/>
            <person name="Putnam N.H."/>
            <person name="Rokhsar D.S."/>
        </authorList>
    </citation>
    <scope>NUCLEOTIDE SEQUENCE [LARGE SCALE GENOMIC DNA]</scope>
</reference>
<dbReference type="InterPro" id="IPR004087">
    <property type="entry name" value="KH_dom"/>
</dbReference>
<dbReference type="OMA" id="XRGGETI"/>
<dbReference type="GO" id="GO:0007283">
    <property type="term" value="P:spermatogenesis"/>
    <property type="evidence" value="ECO:0007669"/>
    <property type="project" value="TreeGrafter"/>
</dbReference>